<dbReference type="GO" id="GO:0050890">
    <property type="term" value="P:cognition"/>
    <property type="evidence" value="ECO:0007669"/>
    <property type="project" value="Ensembl"/>
</dbReference>
<name>A0A452VE18_URSMA</name>
<evidence type="ECO:0000256" key="4">
    <source>
        <dbReference type="SAM" id="MobiDB-lite"/>
    </source>
</evidence>
<sequence length="593" mass="68845">MSKKSRNKGERPEMEPDAVQMANEELRAKLTSIQIEFQQEKSKMDEIRGKDRVILALEKELGVQTGQTQKLLLQKEALDEQLVQVKEAERYHSSPKRELPPGIGDMAELMGVQDQHLDERDVRRFQLKIAELNSVIRKLEDRNTLLADERNELLKRSRETEVQLKPLVEKNKRMNKKNEDLLHSIQRMEEKIKNLTRENVEMKEKLSAQASLKRHTSLNDLSLTRDEQEIEFLRLQVLEQQHVIDDLSLKHVVETFFGFDEESVDSETLSETSCNTDRTDRAPATPEEDLDDTTTREEADLRFCQLTREYQALQRAYALLQEQVGGTLDAEREARVSVAGPRATRGWVDHRGLYALPDSKWVEEKQLLIRTNQDLLEKIYRLEMEENQLKNEMQDAKDQNELLEFRVLELEERERRSPAFNLQITTFPENNSSALQLFCHQEGVKDVNISELMKKLDILGDNGNLRNEEQVAIIQAGTVLALCEKWLKQIEGTEAALTQKMLDLEREKRVSAQGYLEEELDYRKEALDQAYLKIQELEATLYNALQPEPGRRASEALSEGQREDLQAARMELLQQAQQVRDQGQISLQERKIF</sequence>
<dbReference type="GO" id="GO:0050811">
    <property type="term" value="F:GABA receptor binding"/>
    <property type="evidence" value="ECO:0007669"/>
    <property type="project" value="Ensembl"/>
</dbReference>
<feature type="domain" description="Janus kinase and microtubule-interacting protein C-terminal" evidence="5">
    <location>
        <begin position="246"/>
        <end position="421"/>
    </location>
</feature>
<dbReference type="GeneTree" id="ENSGT00940000153713"/>
<evidence type="ECO:0000259" key="5">
    <source>
        <dbReference type="Pfam" id="PF16034"/>
    </source>
</evidence>
<dbReference type="Pfam" id="PF16034">
    <property type="entry name" value="JAKMIP_CC3"/>
    <property type="match status" value="1"/>
</dbReference>
<dbReference type="InterPro" id="IPR024836">
    <property type="entry name" value="JAKMIP"/>
</dbReference>
<feature type="coiled-coil region" evidence="3">
    <location>
        <begin position="122"/>
        <end position="212"/>
    </location>
</feature>
<evidence type="ECO:0000256" key="2">
    <source>
        <dbReference type="ARBA" id="ARBA00023054"/>
    </source>
</evidence>
<dbReference type="AlphaFoldDB" id="A0A452VE18"/>
<dbReference type="GO" id="GO:0019900">
    <property type="term" value="F:kinase binding"/>
    <property type="evidence" value="ECO:0007669"/>
    <property type="project" value="InterPro"/>
</dbReference>
<evidence type="ECO:0000256" key="3">
    <source>
        <dbReference type="SAM" id="Coils"/>
    </source>
</evidence>
<dbReference type="GO" id="GO:0008017">
    <property type="term" value="F:microtubule binding"/>
    <property type="evidence" value="ECO:0007669"/>
    <property type="project" value="InterPro"/>
</dbReference>
<organism evidence="6">
    <name type="scientific">Ursus maritimus</name>
    <name type="common">Polar bear</name>
    <name type="synonym">Thalarctos maritimus</name>
    <dbReference type="NCBI Taxonomy" id="29073"/>
    <lineage>
        <taxon>Eukaryota</taxon>
        <taxon>Metazoa</taxon>
        <taxon>Chordata</taxon>
        <taxon>Craniata</taxon>
        <taxon>Vertebrata</taxon>
        <taxon>Euteleostomi</taxon>
        <taxon>Mammalia</taxon>
        <taxon>Eutheria</taxon>
        <taxon>Laurasiatheria</taxon>
        <taxon>Carnivora</taxon>
        <taxon>Caniformia</taxon>
        <taxon>Ursidae</taxon>
        <taxon>Ursus</taxon>
    </lineage>
</organism>
<evidence type="ECO:0000313" key="6">
    <source>
        <dbReference type="Ensembl" id="ENSUMAP00000031859"/>
    </source>
</evidence>
<protein>
    <submittedName>
        <fullName evidence="6">Janus kinase and microtubule interacting protein 1</fullName>
    </submittedName>
</protein>
<dbReference type="GO" id="GO:0003723">
    <property type="term" value="F:RNA binding"/>
    <property type="evidence" value="ECO:0007669"/>
    <property type="project" value="Ensembl"/>
</dbReference>
<gene>
    <name evidence="6" type="primary">JAKMIP1</name>
</gene>
<comment type="similarity">
    <text evidence="1">Belongs to the JAKMIP family.</text>
</comment>
<dbReference type="GO" id="GO:1990904">
    <property type="term" value="C:ribonucleoprotein complex"/>
    <property type="evidence" value="ECO:0007669"/>
    <property type="project" value="Ensembl"/>
</dbReference>
<feature type="compositionally biased region" description="Polar residues" evidence="4">
    <location>
        <begin position="267"/>
        <end position="276"/>
    </location>
</feature>
<reference evidence="6" key="1">
    <citation type="submission" date="2019-03" db="UniProtKB">
        <authorList>
            <consortium name="Ensembl"/>
        </authorList>
    </citation>
    <scope>IDENTIFICATION</scope>
</reference>
<dbReference type="Ensembl" id="ENSUMAT00000037655.1">
    <property type="protein sequence ID" value="ENSUMAP00000031859.1"/>
    <property type="gene ID" value="ENSUMAG00000022960.1"/>
</dbReference>
<proteinExistence type="inferred from homology"/>
<evidence type="ECO:0000256" key="1">
    <source>
        <dbReference type="ARBA" id="ARBA00005239"/>
    </source>
</evidence>
<dbReference type="PANTHER" id="PTHR18935:SF10">
    <property type="entry name" value="JANUS KINASE AND MICROTUBULE-INTERACTING PROTEIN C-TERMINAL DOMAIN-CONTAINING PROTEIN"/>
    <property type="match status" value="1"/>
</dbReference>
<dbReference type="GO" id="GO:0016020">
    <property type="term" value="C:membrane"/>
    <property type="evidence" value="ECO:0007669"/>
    <property type="project" value="Ensembl"/>
</dbReference>
<dbReference type="InterPro" id="IPR031994">
    <property type="entry name" value="JAKMIP_C"/>
</dbReference>
<keyword evidence="2 3" id="KW-0175">Coiled coil</keyword>
<accession>A0A452VE18</accession>
<dbReference type="PANTHER" id="PTHR18935">
    <property type="entry name" value="GOLGIN SUBFAMILY A MEMBER 4-LIKE ISOFORM X1"/>
    <property type="match status" value="1"/>
</dbReference>
<feature type="region of interest" description="Disordered" evidence="4">
    <location>
        <begin position="267"/>
        <end position="295"/>
    </location>
</feature>
<feature type="coiled-coil region" evidence="3">
    <location>
        <begin position="372"/>
        <end position="413"/>
    </location>
</feature>
<feature type="region of interest" description="Disordered" evidence="4">
    <location>
        <begin position="1"/>
        <end position="21"/>
    </location>
</feature>